<evidence type="ECO:0000256" key="3">
    <source>
        <dbReference type="ARBA" id="ARBA00023163"/>
    </source>
</evidence>
<dbReference type="SMART" id="SM00418">
    <property type="entry name" value="HTH_ARSR"/>
    <property type="match status" value="1"/>
</dbReference>
<keyword evidence="1" id="KW-0805">Transcription regulation</keyword>
<dbReference type="InterPro" id="IPR011991">
    <property type="entry name" value="ArsR-like_HTH"/>
</dbReference>
<evidence type="ECO:0000313" key="5">
    <source>
        <dbReference type="EMBL" id="MCO6416102.1"/>
    </source>
</evidence>
<dbReference type="SUPFAM" id="SSF46785">
    <property type="entry name" value="Winged helix' DNA-binding domain"/>
    <property type="match status" value="1"/>
</dbReference>
<proteinExistence type="predicted"/>
<evidence type="ECO:0000256" key="1">
    <source>
        <dbReference type="ARBA" id="ARBA00023015"/>
    </source>
</evidence>
<dbReference type="InterPro" id="IPR036390">
    <property type="entry name" value="WH_DNA-bd_sf"/>
</dbReference>
<keyword evidence="6" id="KW-1185">Reference proteome</keyword>
<dbReference type="RefSeq" id="WP_252952710.1">
    <property type="nucleotide sequence ID" value="NZ_JAFIRR010000047.1"/>
</dbReference>
<keyword evidence="2" id="KW-0238">DNA-binding</keyword>
<protein>
    <submittedName>
        <fullName evidence="5">Helix-turn-helix domain-containing protein</fullName>
    </submittedName>
</protein>
<dbReference type="InterPro" id="IPR001845">
    <property type="entry name" value="HTH_ArsR_DNA-bd_dom"/>
</dbReference>
<accession>A0ABT1D3B4</accession>
<name>A0ABT1D3B4_9PROT</name>
<dbReference type="InterPro" id="IPR051011">
    <property type="entry name" value="Metal_resp_trans_reg"/>
</dbReference>
<dbReference type="PANTHER" id="PTHR43132">
    <property type="entry name" value="ARSENICAL RESISTANCE OPERON REPRESSOR ARSR-RELATED"/>
    <property type="match status" value="1"/>
</dbReference>
<keyword evidence="3" id="KW-0804">Transcription</keyword>
<dbReference type="PANTHER" id="PTHR43132:SF2">
    <property type="entry name" value="ARSENICAL RESISTANCE OPERON REPRESSOR ARSR-RELATED"/>
    <property type="match status" value="1"/>
</dbReference>
<evidence type="ECO:0000313" key="6">
    <source>
        <dbReference type="Proteomes" id="UP001523392"/>
    </source>
</evidence>
<comment type="caution">
    <text evidence="5">The sequence shown here is derived from an EMBL/GenBank/DDBJ whole genome shotgun (WGS) entry which is preliminary data.</text>
</comment>
<gene>
    <name evidence="5" type="ORF">JYK14_07965</name>
</gene>
<dbReference type="Gene3D" id="1.10.10.10">
    <property type="entry name" value="Winged helix-like DNA-binding domain superfamily/Winged helix DNA-binding domain"/>
    <property type="match status" value="1"/>
</dbReference>
<dbReference type="Pfam" id="PF12840">
    <property type="entry name" value="HTH_20"/>
    <property type="match status" value="1"/>
</dbReference>
<feature type="domain" description="HTH arsR-type" evidence="4">
    <location>
        <begin position="1"/>
        <end position="95"/>
    </location>
</feature>
<dbReference type="EMBL" id="JAFIRR010000047">
    <property type="protein sequence ID" value="MCO6416102.1"/>
    <property type="molecule type" value="Genomic_DNA"/>
</dbReference>
<evidence type="ECO:0000259" key="4">
    <source>
        <dbReference type="PROSITE" id="PS50987"/>
    </source>
</evidence>
<organism evidence="5 6">
    <name type="scientific">Siccirubricoccus soli</name>
    <dbReference type="NCBI Taxonomy" id="2899147"/>
    <lineage>
        <taxon>Bacteria</taxon>
        <taxon>Pseudomonadati</taxon>
        <taxon>Pseudomonadota</taxon>
        <taxon>Alphaproteobacteria</taxon>
        <taxon>Acetobacterales</taxon>
        <taxon>Roseomonadaceae</taxon>
        <taxon>Siccirubricoccus</taxon>
    </lineage>
</organism>
<dbReference type="InterPro" id="IPR036388">
    <property type="entry name" value="WH-like_DNA-bd_sf"/>
</dbReference>
<dbReference type="CDD" id="cd00090">
    <property type="entry name" value="HTH_ARSR"/>
    <property type="match status" value="1"/>
</dbReference>
<reference evidence="5 6" key="1">
    <citation type="submission" date="2021-12" db="EMBL/GenBank/DDBJ databases">
        <title>Siccirubricoccus leaddurans sp. nov., a high concentration Zn2+ tolerance bacterium.</title>
        <authorList>
            <person name="Cao Y."/>
        </authorList>
    </citation>
    <scope>NUCLEOTIDE SEQUENCE [LARGE SCALE GENOMIC DNA]</scope>
    <source>
        <strain evidence="5 6">KC 17139</strain>
    </source>
</reference>
<evidence type="ECO:0000256" key="2">
    <source>
        <dbReference type="ARBA" id="ARBA00023125"/>
    </source>
</evidence>
<sequence>MDAASAVAALSALAHEHRLAAYRLLVETGPDGLPAGVIAERLGLPPSSLTFHLQALLHAGLVTQRRVSRQIIYAMAPAAMNGLVAYLTEHCCGGRASCAPACDPAAAGAPEGASAA</sequence>
<dbReference type="PROSITE" id="PS50987">
    <property type="entry name" value="HTH_ARSR_2"/>
    <property type="match status" value="1"/>
</dbReference>
<dbReference type="Proteomes" id="UP001523392">
    <property type="component" value="Unassembled WGS sequence"/>
</dbReference>